<proteinExistence type="predicted"/>
<gene>
    <name evidence="2" type="ORF">ODALV1_LOCUS18310</name>
</gene>
<feature type="transmembrane region" description="Helical" evidence="1">
    <location>
        <begin position="242"/>
        <end position="265"/>
    </location>
</feature>
<evidence type="ECO:0000256" key="1">
    <source>
        <dbReference type="SAM" id="Phobius"/>
    </source>
</evidence>
<keyword evidence="1" id="KW-1133">Transmembrane helix</keyword>
<comment type="caution">
    <text evidence="2">The sequence shown here is derived from an EMBL/GenBank/DDBJ whole genome shotgun (WGS) entry which is preliminary data.</text>
</comment>
<protein>
    <submittedName>
        <fullName evidence="2">Uncharacterized protein</fullName>
    </submittedName>
</protein>
<evidence type="ECO:0000313" key="2">
    <source>
        <dbReference type="EMBL" id="CAL8118886.1"/>
    </source>
</evidence>
<keyword evidence="3" id="KW-1185">Reference proteome</keyword>
<dbReference type="EMBL" id="CAXLJM020000057">
    <property type="protein sequence ID" value="CAL8118886.1"/>
    <property type="molecule type" value="Genomic_DNA"/>
</dbReference>
<feature type="transmembrane region" description="Helical" evidence="1">
    <location>
        <begin position="172"/>
        <end position="189"/>
    </location>
</feature>
<reference evidence="2 3" key="1">
    <citation type="submission" date="2024-08" db="EMBL/GenBank/DDBJ databases">
        <authorList>
            <person name="Cucini C."/>
            <person name="Frati F."/>
        </authorList>
    </citation>
    <scope>NUCLEOTIDE SEQUENCE [LARGE SCALE GENOMIC DNA]</scope>
</reference>
<feature type="transmembrane region" description="Helical" evidence="1">
    <location>
        <begin position="38"/>
        <end position="55"/>
    </location>
</feature>
<accession>A0ABP1R3T0</accession>
<feature type="transmembrane region" description="Helical" evidence="1">
    <location>
        <begin position="106"/>
        <end position="128"/>
    </location>
</feature>
<keyword evidence="1" id="KW-0472">Membrane</keyword>
<keyword evidence="1" id="KW-0812">Transmembrane</keyword>
<sequence>MWVTMSTNKKLILQQIVFVASSETPTFRITAFPLGIEQILVTYFQMAYYAFLIPYKLEENSDLKQYAIRSGKFRKVVSRSLQSIAVLQFILKIIPAYTKFRLETTLGIFFLFGWLGRVIAMLTFLGVLHRHKNRITHLINSLMSEFSSEENVNFYPPLGQNLKKNYGRRYQFMTRFLCILPVILPLVTFNPSDFQTRSPVVELLVDAISGSEEALKHSFFLRTLCRTLEIFEFLVGTYNEILYNYFLMLGVLTALTMLLICNKFVDSLVSSKYSQMLTDETKVKK</sequence>
<evidence type="ECO:0000313" key="3">
    <source>
        <dbReference type="Proteomes" id="UP001642540"/>
    </source>
</evidence>
<name>A0ABP1R3T0_9HEXA</name>
<dbReference type="Proteomes" id="UP001642540">
    <property type="component" value="Unassembled WGS sequence"/>
</dbReference>
<organism evidence="2 3">
    <name type="scientific">Orchesella dallaii</name>
    <dbReference type="NCBI Taxonomy" id="48710"/>
    <lineage>
        <taxon>Eukaryota</taxon>
        <taxon>Metazoa</taxon>
        <taxon>Ecdysozoa</taxon>
        <taxon>Arthropoda</taxon>
        <taxon>Hexapoda</taxon>
        <taxon>Collembola</taxon>
        <taxon>Entomobryomorpha</taxon>
        <taxon>Entomobryoidea</taxon>
        <taxon>Orchesellidae</taxon>
        <taxon>Orchesellinae</taxon>
        <taxon>Orchesella</taxon>
    </lineage>
</organism>